<name>A0A1G9CPA4_9PSED</name>
<dbReference type="EMBL" id="FNFD01000008">
    <property type="protein sequence ID" value="SDK53294.1"/>
    <property type="molecule type" value="Genomic_DNA"/>
</dbReference>
<sequence>MFANDREFHRPTSRLWAMGVDTRAESAVTDTRGNVLLHAQTGGMISPQRYELPRNTQLYRFASGSAPIPRAITGGWWVAEPEFEKLTRFAQVHDLHVAMAARYLCCVPPEWSDMGLLMRVRVEKPLLAYRGLGNSVVVPKSDGLGHVRMEPNNDIAARRLHQLFIPGLQEYAAKTPEQVVPGALALERYWKLESADTQRGWFYL</sequence>
<organism evidence="1 2">
    <name type="scientific">Pseudomonas indica</name>
    <dbReference type="NCBI Taxonomy" id="137658"/>
    <lineage>
        <taxon>Bacteria</taxon>
        <taxon>Pseudomonadati</taxon>
        <taxon>Pseudomonadota</taxon>
        <taxon>Gammaproteobacteria</taxon>
        <taxon>Pseudomonadales</taxon>
        <taxon>Pseudomonadaceae</taxon>
        <taxon>Pseudomonas</taxon>
    </lineage>
</organism>
<gene>
    <name evidence="1" type="ORF">SAMN05216186_10816</name>
</gene>
<dbReference type="STRING" id="137658.SAMN05216186_10816"/>
<dbReference type="Proteomes" id="UP000198706">
    <property type="component" value="Unassembled WGS sequence"/>
</dbReference>
<proteinExistence type="predicted"/>
<evidence type="ECO:0000313" key="2">
    <source>
        <dbReference type="Proteomes" id="UP000198706"/>
    </source>
</evidence>
<evidence type="ECO:0000313" key="1">
    <source>
        <dbReference type="EMBL" id="SDK53294.1"/>
    </source>
</evidence>
<protein>
    <submittedName>
        <fullName evidence="1">Uncharacterized protein</fullName>
    </submittedName>
</protein>
<keyword evidence="2" id="KW-1185">Reference proteome</keyword>
<reference evidence="1 2" key="1">
    <citation type="submission" date="2016-10" db="EMBL/GenBank/DDBJ databases">
        <authorList>
            <person name="de Groot N.N."/>
        </authorList>
    </citation>
    <scope>NUCLEOTIDE SEQUENCE [LARGE SCALE GENOMIC DNA]</scope>
    <source>
        <strain evidence="1 2">JCM 21544</strain>
    </source>
</reference>
<dbReference type="OrthoDB" id="7433078at2"/>
<dbReference type="AlphaFoldDB" id="A0A1G9CPA4"/>
<dbReference type="RefSeq" id="WP_084336302.1">
    <property type="nucleotide sequence ID" value="NZ_CBKZNZ010000185.1"/>
</dbReference>
<accession>A0A1G9CPA4</accession>